<name>A0A8X7R9M0_BRACI</name>
<keyword evidence="3" id="KW-1185">Reference proteome</keyword>
<dbReference type="AlphaFoldDB" id="A0A8X7R9M0"/>
<protein>
    <submittedName>
        <fullName evidence="2">Uncharacterized protein</fullName>
    </submittedName>
</protein>
<evidence type="ECO:0000313" key="2">
    <source>
        <dbReference type="EMBL" id="KAG2282588.1"/>
    </source>
</evidence>
<keyword evidence="1" id="KW-0812">Transmembrane</keyword>
<comment type="caution">
    <text evidence="2">The sequence shown here is derived from an EMBL/GenBank/DDBJ whole genome shotgun (WGS) entry which is preliminary data.</text>
</comment>
<accession>A0A8X7R9M0</accession>
<feature type="transmembrane region" description="Helical" evidence="1">
    <location>
        <begin position="82"/>
        <end position="101"/>
    </location>
</feature>
<reference evidence="2 3" key="1">
    <citation type="submission" date="2020-02" db="EMBL/GenBank/DDBJ databases">
        <authorList>
            <person name="Ma Q."/>
            <person name="Huang Y."/>
            <person name="Song X."/>
            <person name="Pei D."/>
        </authorList>
    </citation>
    <scope>NUCLEOTIDE SEQUENCE [LARGE SCALE GENOMIC DNA]</scope>
    <source>
        <strain evidence="2">Sxm20200214</strain>
        <tissue evidence="2">Leaf</tissue>
    </source>
</reference>
<dbReference type="Proteomes" id="UP000886595">
    <property type="component" value="Unassembled WGS sequence"/>
</dbReference>
<evidence type="ECO:0000313" key="3">
    <source>
        <dbReference type="Proteomes" id="UP000886595"/>
    </source>
</evidence>
<gene>
    <name evidence="2" type="ORF">Bca52824_053808</name>
</gene>
<evidence type="ECO:0000256" key="1">
    <source>
        <dbReference type="SAM" id="Phobius"/>
    </source>
</evidence>
<keyword evidence="1" id="KW-0472">Membrane</keyword>
<organism evidence="2 3">
    <name type="scientific">Brassica carinata</name>
    <name type="common">Ethiopian mustard</name>
    <name type="synonym">Abyssinian cabbage</name>
    <dbReference type="NCBI Taxonomy" id="52824"/>
    <lineage>
        <taxon>Eukaryota</taxon>
        <taxon>Viridiplantae</taxon>
        <taxon>Streptophyta</taxon>
        <taxon>Embryophyta</taxon>
        <taxon>Tracheophyta</taxon>
        <taxon>Spermatophyta</taxon>
        <taxon>Magnoliopsida</taxon>
        <taxon>eudicotyledons</taxon>
        <taxon>Gunneridae</taxon>
        <taxon>Pentapetalae</taxon>
        <taxon>rosids</taxon>
        <taxon>malvids</taxon>
        <taxon>Brassicales</taxon>
        <taxon>Brassicaceae</taxon>
        <taxon>Brassiceae</taxon>
        <taxon>Brassica</taxon>
    </lineage>
</organism>
<keyword evidence="1" id="KW-1133">Transmembrane helix</keyword>
<dbReference type="EMBL" id="JAAMPC010000011">
    <property type="protein sequence ID" value="KAG2282588.1"/>
    <property type="molecule type" value="Genomic_DNA"/>
</dbReference>
<sequence>MDTFYSGCYPVPSSSNMFDFGTTNYLPTGSRICGYSFDSWACHKENEVLVVLDLESHVSVFMVSVENLVALVGYFMEFLSALNFSLGLSGSCVWSFVLMIASRFSSSFKNMYLEAQDFPVLQGLFSLYCDLPVIVAERLALLDAQVAAILLSISKLVCKSECQELIRLLSESWSFDVLWILFAIRSFIMSLKNLSVLVF</sequence>
<proteinExistence type="predicted"/>